<evidence type="ECO:0000313" key="2">
    <source>
        <dbReference type="Proteomes" id="UP000033483"/>
    </source>
</evidence>
<gene>
    <name evidence="1" type="ORF">TD95_002550</name>
</gene>
<reference evidence="1 2" key="1">
    <citation type="submission" date="2015-03" db="EMBL/GenBank/DDBJ databases">
        <authorList>
            <person name="Radwan O."/>
            <person name="Al-Naeli F.A."/>
            <person name="Rendon G.A."/>
            <person name="Fields C."/>
        </authorList>
    </citation>
    <scope>NUCLEOTIDE SEQUENCE [LARGE SCALE GENOMIC DNA]</scope>
    <source>
        <strain evidence="1">CR-DP1</strain>
    </source>
</reference>
<dbReference type="SUPFAM" id="SSF52540">
    <property type="entry name" value="P-loop containing nucleoside triphosphate hydrolases"/>
    <property type="match status" value="1"/>
</dbReference>
<dbReference type="Proteomes" id="UP000033483">
    <property type="component" value="Unassembled WGS sequence"/>
</dbReference>
<evidence type="ECO:0008006" key="3">
    <source>
        <dbReference type="Google" id="ProtNLM"/>
    </source>
</evidence>
<evidence type="ECO:0000313" key="1">
    <source>
        <dbReference type="EMBL" id="KKA28464.1"/>
    </source>
</evidence>
<dbReference type="InterPro" id="IPR001806">
    <property type="entry name" value="Small_GTPase"/>
</dbReference>
<comment type="caution">
    <text evidence="1">The sequence shown here is derived from an EMBL/GenBank/DDBJ whole genome shotgun (WGS) entry which is preliminary data.</text>
</comment>
<proteinExistence type="predicted"/>
<dbReference type="GO" id="GO:0005525">
    <property type="term" value="F:GTP binding"/>
    <property type="evidence" value="ECO:0007669"/>
    <property type="project" value="InterPro"/>
</dbReference>
<dbReference type="EMBL" id="LAEV01001305">
    <property type="protein sequence ID" value="KKA28464.1"/>
    <property type="molecule type" value="Genomic_DNA"/>
</dbReference>
<name>A0A0F4ZCY8_9PEZI</name>
<accession>A0A0F4ZCY8</accession>
<keyword evidence="2" id="KW-1185">Reference proteome</keyword>
<dbReference type="GO" id="GO:0003924">
    <property type="term" value="F:GTPase activity"/>
    <property type="evidence" value="ECO:0007669"/>
    <property type="project" value="InterPro"/>
</dbReference>
<dbReference type="CDD" id="cd00882">
    <property type="entry name" value="Ras_like_GTPase"/>
    <property type="match status" value="1"/>
</dbReference>
<organism evidence="1 2">
    <name type="scientific">Thielaviopsis punctulata</name>
    <dbReference type="NCBI Taxonomy" id="72032"/>
    <lineage>
        <taxon>Eukaryota</taxon>
        <taxon>Fungi</taxon>
        <taxon>Dikarya</taxon>
        <taxon>Ascomycota</taxon>
        <taxon>Pezizomycotina</taxon>
        <taxon>Sordariomycetes</taxon>
        <taxon>Hypocreomycetidae</taxon>
        <taxon>Microascales</taxon>
        <taxon>Ceratocystidaceae</taxon>
        <taxon>Thielaviopsis</taxon>
    </lineage>
</organism>
<dbReference type="OrthoDB" id="28357at2759"/>
<dbReference type="Pfam" id="PF00071">
    <property type="entry name" value="Ras"/>
    <property type="match status" value="1"/>
</dbReference>
<dbReference type="Gene3D" id="3.40.50.300">
    <property type="entry name" value="P-loop containing nucleotide triphosphate hydrolases"/>
    <property type="match status" value="1"/>
</dbReference>
<dbReference type="AlphaFoldDB" id="A0A0F4ZCY8"/>
<dbReference type="InterPro" id="IPR027417">
    <property type="entry name" value="P-loop_NTPase"/>
</dbReference>
<sequence>MDTVNIAVIGASGVGKSTYIQRILGLSRLPLSDASTLSYVVDNVTHSVTLIEMDLENLDFASGGGSSSSSQQVPIQWPRQINGHFMPQVDGAMIMYDVTNADSIRDLDKTLNALTNSGLPAVLVACKCDRPQNCREINAEGIANHDRFRACIDNFTLSSNKPEHARVCLTTILRAAIKMRRG</sequence>
<protein>
    <recommendedName>
        <fullName evidence="3">G domain-containing protein</fullName>
    </recommendedName>
</protein>